<comment type="caution">
    <text evidence="2">The sequence shown here is derived from an EMBL/GenBank/DDBJ whole genome shotgun (WGS) entry which is preliminary data.</text>
</comment>
<dbReference type="FunCoup" id="Q4N3H7">
    <property type="interactions" value="12"/>
</dbReference>
<proteinExistence type="predicted"/>
<organism evidence="2 3">
    <name type="scientific">Theileria parva</name>
    <name type="common">East coast fever infection agent</name>
    <dbReference type="NCBI Taxonomy" id="5875"/>
    <lineage>
        <taxon>Eukaryota</taxon>
        <taxon>Sar</taxon>
        <taxon>Alveolata</taxon>
        <taxon>Apicomplexa</taxon>
        <taxon>Aconoidasida</taxon>
        <taxon>Piroplasmida</taxon>
        <taxon>Theileriidae</taxon>
        <taxon>Theileria</taxon>
    </lineage>
</organism>
<protein>
    <submittedName>
        <fullName evidence="2">Uncharacterized protein</fullName>
    </submittedName>
</protein>
<keyword evidence="1" id="KW-1133">Transmembrane helix</keyword>
<keyword evidence="1" id="KW-0472">Membrane</keyword>
<dbReference type="RefSeq" id="XP_764048.1">
    <property type="nucleotide sequence ID" value="XM_758955.1"/>
</dbReference>
<keyword evidence="3" id="KW-1185">Reference proteome</keyword>
<dbReference type="KEGG" id="tpv:TP04_0413"/>
<dbReference type="GeneID" id="3500700"/>
<sequence length="228" mass="26800">MRLKIVKGSGLRLFSTQSHPGVPVSEGLYSRTARPLENLSLDGSVSSYSEGLKSCRIFDNPNIIRVIKRDKETLLDKLYRYMDIGGFFTMLNSRKVHLLRTPAEGRPSLMCFTEFERKQSLIMKAVLSLLLYYVYYCYVRHKLHIYDRHPSPELPTFEFTNNRTKDFTWHGSLPFQYPKGRCKECRWLELECKKRCYDDLLQQGHQFILQNPMQIPRRQLLPSPYPPA</sequence>
<evidence type="ECO:0000256" key="1">
    <source>
        <dbReference type="SAM" id="Phobius"/>
    </source>
</evidence>
<dbReference type="Proteomes" id="UP000001949">
    <property type="component" value="Unassembled WGS sequence"/>
</dbReference>
<dbReference type="InParanoid" id="Q4N3H7"/>
<name>Q4N3H7_THEPA</name>
<evidence type="ECO:0000313" key="2">
    <source>
        <dbReference type="EMBL" id="EAN31765.1"/>
    </source>
</evidence>
<dbReference type="EMBL" id="AAGK01000004">
    <property type="protein sequence ID" value="EAN31765.1"/>
    <property type="molecule type" value="Genomic_DNA"/>
</dbReference>
<reference evidence="2 3" key="1">
    <citation type="journal article" date="2005" name="Science">
        <title>Genome sequence of Theileria parva, a bovine pathogen that transforms lymphocytes.</title>
        <authorList>
            <person name="Gardner M.J."/>
            <person name="Bishop R."/>
            <person name="Shah T."/>
            <person name="de Villiers E.P."/>
            <person name="Carlton J.M."/>
            <person name="Hall N."/>
            <person name="Ren Q."/>
            <person name="Paulsen I.T."/>
            <person name="Pain A."/>
            <person name="Berriman M."/>
            <person name="Wilson R.J.M."/>
            <person name="Sato S."/>
            <person name="Ralph S.A."/>
            <person name="Mann D.J."/>
            <person name="Xiong Z."/>
            <person name="Shallom S.J."/>
            <person name="Weidman J."/>
            <person name="Jiang L."/>
            <person name="Lynn J."/>
            <person name="Weaver B."/>
            <person name="Shoaibi A."/>
            <person name="Domingo A.R."/>
            <person name="Wasawo D."/>
            <person name="Crabtree J."/>
            <person name="Wortman J.R."/>
            <person name="Haas B."/>
            <person name="Angiuoli S.V."/>
            <person name="Creasy T.H."/>
            <person name="Lu C."/>
            <person name="Suh B."/>
            <person name="Silva J.C."/>
            <person name="Utterback T.R."/>
            <person name="Feldblyum T.V."/>
            <person name="Pertea M."/>
            <person name="Allen J."/>
            <person name="Nierman W.C."/>
            <person name="Taracha E.L.N."/>
            <person name="Salzberg S.L."/>
            <person name="White O.R."/>
            <person name="Fitzhugh H.A."/>
            <person name="Morzaria S."/>
            <person name="Venter J.C."/>
            <person name="Fraser C.M."/>
            <person name="Nene V."/>
        </authorList>
    </citation>
    <scope>NUCLEOTIDE SEQUENCE [LARGE SCALE GENOMIC DNA]</scope>
    <source>
        <strain evidence="2 3">Muguga</strain>
    </source>
</reference>
<keyword evidence="1" id="KW-0812">Transmembrane</keyword>
<dbReference type="VEuPathDB" id="PiroplasmaDB:TpMuguga_04g00413"/>
<evidence type="ECO:0000313" key="3">
    <source>
        <dbReference type="Proteomes" id="UP000001949"/>
    </source>
</evidence>
<dbReference type="OMA" id="ERCKECR"/>
<gene>
    <name evidence="2" type="ordered locus">TP04_0413</name>
</gene>
<feature type="transmembrane region" description="Helical" evidence="1">
    <location>
        <begin position="121"/>
        <end position="139"/>
    </location>
</feature>
<dbReference type="AlphaFoldDB" id="Q4N3H7"/>
<dbReference type="eggNOG" id="ENOG502SQ1K">
    <property type="taxonomic scope" value="Eukaryota"/>
</dbReference>
<accession>Q4N3H7</accession>